<proteinExistence type="predicted"/>
<dbReference type="SUPFAM" id="SSF47954">
    <property type="entry name" value="Cyclin-like"/>
    <property type="match status" value="1"/>
</dbReference>
<sequence>MLIVAKYEELVHHMLKIFVTLRAIHIRRKWWWAIDYNCVKFLHSLVAASVLFLSRFTLQPNAHLWSATLQRYSGYKASDLKECILILHDFLREEMSLLLFVTI</sequence>
<accession>A0ABD2VRI1</accession>
<dbReference type="EMBL" id="JBJKTR010000001">
    <property type="protein sequence ID" value="KAL3382737.1"/>
    <property type="molecule type" value="Genomic_DNA"/>
</dbReference>
<dbReference type="AlphaFoldDB" id="A0ABD2VRI1"/>
<organism evidence="2 3">
    <name type="scientific">Solanum stoloniferum</name>
    <dbReference type="NCBI Taxonomy" id="62892"/>
    <lineage>
        <taxon>Eukaryota</taxon>
        <taxon>Viridiplantae</taxon>
        <taxon>Streptophyta</taxon>
        <taxon>Embryophyta</taxon>
        <taxon>Tracheophyta</taxon>
        <taxon>Spermatophyta</taxon>
        <taxon>Magnoliopsida</taxon>
        <taxon>eudicotyledons</taxon>
        <taxon>Gunneridae</taxon>
        <taxon>Pentapetalae</taxon>
        <taxon>asterids</taxon>
        <taxon>lamiids</taxon>
        <taxon>Solanales</taxon>
        <taxon>Solanaceae</taxon>
        <taxon>Solanoideae</taxon>
        <taxon>Solaneae</taxon>
        <taxon>Solanum</taxon>
    </lineage>
</organism>
<evidence type="ECO:0000313" key="3">
    <source>
        <dbReference type="Proteomes" id="UP001627284"/>
    </source>
</evidence>
<evidence type="ECO:0000313" key="2">
    <source>
        <dbReference type="EMBL" id="KAL3382737.1"/>
    </source>
</evidence>
<dbReference type="Gene3D" id="1.10.472.10">
    <property type="entry name" value="Cyclin-like"/>
    <property type="match status" value="1"/>
</dbReference>
<gene>
    <name evidence="2" type="ORF">AABB24_002310</name>
</gene>
<name>A0ABD2VRI1_9SOLN</name>
<dbReference type="InterPro" id="IPR004367">
    <property type="entry name" value="Cyclin_C-dom"/>
</dbReference>
<feature type="domain" description="Cyclin C-terminal" evidence="1">
    <location>
        <begin position="34"/>
        <end position="93"/>
    </location>
</feature>
<dbReference type="InterPro" id="IPR036915">
    <property type="entry name" value="Cyclin-like_sf"/>
</dbReference>
<comment type="caution">
    <text evidence="2">The sequence shown here is derived from an EMBL/GenBank/DDBJ whole genome shotgun (WGS) entry which is preliminary data.</text>
</comment>
<dbReference type="Proteomes" id="UP001627284">
    <property type="component" value="Unassembled WGS sequence"/>
</dbReference>
<protein>
    <recommendedName>
        <fullName evidence="1">Cyclin C-terminal domain-containing protein</fullName>
    </recommendedName>
</protein>
<keyword evidence="3" id="KW-1185">Reference proteome</keyword>
<evidence type="ECO:0000259" key="1">
    <source>
        <dbReference type="Pfam" id="PF02984"/>
    </source>
</evidence>
<dbReference type="Pfam" id="PF02984">
    <property type="entry name" value="Cyclin_C"/>
    <property type="match status" value="1"/>
</dbReference>
<reference evidence="2 3" key="1">
    <citation type="submission" date="2024-05" db="EMBL/GenBank/DDBJ databases">
        <title>De novo assembly of an allotetraploid wild potato.</title>
        <authorList>
            <person name="Hosaka A.J."/>
        </authorList>
    </citation>
    <scope>NUCLEOTIDE SEQUENCE [LARGE SCALE GENOMIC DNA]</scope>
    <source>
        <tissue evidence="2">Young leaves</tissue>
    </source>
</reference>